<reference evidence="1 2" key="1">
    <citation type="journal article" date="2012" name="J. Bacteriol.">
        <title>Genome sequence of proteorhodopsin-containing sea ice bacterium Glaciecola punicea ACAM 611T.</title>
        <authorList>
            <person name="Qin Q.-L."/>
            <person name="Xie B.-B."/>
            <person name="Shu Y.-L."/>
            <person name="Rong J.-C."/>
            <person name="Zhao D.-L."/>
            <person name="Zhang X.-Y."/>
            <person name="Chen X.-L."/>
            <person name="Zhou B.-C."/>
            <person name="Zhanga Y.-Z."/>
        </authorList>
    </citation>
    <scope>NUCLEOTIDE SEQUENCE [LARGE SCALE GENOMIC DNA]</scope>
    <source>
        <strain evidence="1 2">ACAM 611</strain>
    </source>
</reference>
<dbReference type="AlphaFoldDB" id="H5T997"/>
<dbReference type="RefSeq" id="WP_006003420.1">
    <property type="nucleotide sequence ID" value="NZ_BAET01000007.1"/>
</dbReference>
<accession>H5T997</accession>
<dbReference type="EMBL" id="BAET01000007">
    <property type="protein sequence ID" value="GAB54874.1"/>
    <property type="molecule type" value="Genomic_DNA"/>
</dbReference>
<dbReference type="eggNOG" id="ENOG5032F5M">
    <property type="taxonomic scope" value="Bacteria"/>
</dbReference>
<sequence length="289" mass="32767">MSIKIKDSKQEPSENDLSVLNQEFHKGYKLAKQASIQRIKDGNVMLIVRMDSRLFIMNGEKVDEHLINKERYHSLKAAVHTTLAAFYNLTQNKLCDAISDIKKWTKTLRQELADDTFALIADATDELIVDTQQHGAVRYQALAIYSKQLESVFSIIMMKAADDEIANIVEALDAAYEKYDKSSADIFMVVFGGHQPRYRELAKLVFTKWFNELDGHLVNADHHVRYLEGGESLDNAVNLITTAMTDSELALIFMGSSETLNQDALGVVAQKSLVRYWSNRNASQETQRK</sequence>
<dbReference type="OrthoDB" id="5760684at2"/>
<proteinExistence type="predicted"/>
<gene>
    <name evidence="1" type="ORF">GPUN_0736</name>
</gene>
<keyword evidence="2" id="KW-1185">Reference proteome</keyword>
<name>H5T997_9ALTE</name>
<dbReference type="Proteomes" id="UP000053586">
    <property type="component" value="Unassembled WGS sequence"/>
</dbReference>
<organism evidence="1 2">
    <name type="scientific">Glaciecola punicea ACAM 611</name>
    <dbReference type="NCBI Taxonomy" id="1121923"/>
    <lineage>
        <taxon>Bacteria</taxon>
        <taxon>Pseudomonadati</taxon>
        <taxon>Pseudomonadota</taxon>
        <taxon>Gammaproteobacteria</taxon>
        <taxon>Alteromonadales</taxon>
        <taxon>Alteromonadaceae</taxon>
        <taxon>Glaciecola</taxon>
    </lineage>
</organism>
<evidence type="ECO:0000313" key="2">
    <source>
        <dbReference type="Proteomes" id="UP000053586"/>
    </source>
</evidence>
<protein>
    <submittedName>
        <fullName evidence="1">Uncharacterized protein</fullName>
    </submittedName>
</protein>
<comment type="caution">
    <text evidence="1">The sequence shown here is derived from an EMBL/GenBank/DDBJ whole genome shotgun (WGS) entry which is preliminary data.</text>
</comment>
<evidence type="ECO:0000313" key="1">
    <source>
        <dbReference type="EMBL" id="GAB54874.1"/>
    </source>
</evidence>
<reference evidence="1 2" key="2">
    <citation type="journal article" date="2017" name="Antonie Van Leeuwenhoek">
        <title>Rhizobium rhizosphaerae sp. nov., a novel species isolated from rice rhizosphere.</title>
        <authorList>
            <person name="Zhao J.J."/>
            <person name="Zhang J."/>
            <person name="Zhang R.J."/>
            <person name="Zhang C.W."/>
            <person name="Yin H.Q."/>
            <person name="Zhang X.X."/>
        </authorList>
    </citation>
    <scope>NUCLEOTIDE SEQUENCE [LARGE SCALE GENOMIC DNA]</scope>
    <source>
        <strain evidence="1 2">ACAM 611</strain>
    </source>
</reference>